<feature type="compositionally biased region" description="Pro residues" evidence="1">
    <location>
        <begin position="422"/>
        <end position="431"/>
    </location>
</feature>
<feature type="compositionally biased region" description="Polar residues" evidence="1">
    <location>
        <begin position="130"/>
        <end position="142"/>
    </location>
</feature>
<feature type="region of interest" description="Disordered" evidence="1">
    <location>
        <begin position="411"/>
        <end position="465"/>
    </location>
</feature>
<feature type="region of interest" description="Disordered" evidence="1">
    <location>
        <begin position="125"/>
        <end position="178"/>
    </location>
</feature>
<reference evidence="2 3" key="1">
    <citation type="journal article" date="2014" name="Genome Announc.">
        <title>Comparative Genome Analysis of Two Isolates of the Fish Pathogen Piscirickettsia salmonis from Different Hosts Reveals Major Differences in Virulence-Associated Secretion Systems.</title>
        <authorList>
            <person name="Bohle H."/>
            <person name="Henriquez P."/>
            <person name="Grothusen H."/>
            <person name="Navas E."/>
            <person name="Sandoval A."/>
            <person name="Bustamante F."/>
            <person name="Bustos P."/>
            <person name="Mancilla M."/>
        </authorList>
    </citation>
    <scope>NUCLEOTIDE SEQUENCE [LARGE SCALE GENOMIC DNA]</scope>
    <source>
        <strain evidence="3">B1-32597</strain>
    </source>
</reference>
<protein>
    <submittedName>
        <fullName evidence="2">Uncharacterized protein</fullName>
    </submittedName>
</protein>
<dbReference type="RefSeq" id="WP_017378009.1">
    <property type="nucleotide sequence ID" value="NZ_CP012508.1"/>
</dbReference>
<dbReference type="OrthoDB" id="9975453at2"/>
<name>A0A1L6TAS4_PISSA</name>
<organism evidence="2 3">
    <name type="scientific">Piscirickettsia salmonis</name>
    <dbReference type="NCBI Taxonomy" id="1238"/>
    <lineage>
        <taxon>Bacteria</taxon>
        <taxon>Pseudomonadati</taxon>
        <taxon>Pseudomonadota</taxon>
        <taxon>Gammaproteobacteria</taxon>
        <taxon>Thiotrichales</taxon>
        <taxon>Piscirickettsiaceae</taxon>
        <taxon>Piscirickettsia</taxon>
    </lineage>
</organism>
<feature type="region of interest" description="Disordered" evidence="1">
    <location>
        <begin position="549"/>
        <end position="581"/>
    </location>
</feature>
<evidence type="ECO:0000313" key="2">
    <source>
        <dbReference type="EMBL" id="ALB22252.1"/>
    </source>
</evidence>
<feature type="compositionally biased region" description="Polar residues" evidence="1">
    <location>
        <begin position="411"/>
        <end position="421"/>
    </location>
</feature>
<sequence length="581" mass="63864">MPITKQTKATTIQISIRALLSSTMEPCGQTIISSIDSSHQEIIRWLEFVKELPQIKESGGGVSFILESNTPLPEGFQQDLKDQCERLIANSKIFFNISSIAAKHHAAEKNSIEISEEIYEEIDSKHYATSPRQSVTEHSLSNHTDDDKDSSTHAHPIANTTQNNDFPPPPPNAADSSATASNLPFEQIQTQPASETVKNLGGSITYDQLLNLLKQEIQKAVAIIDKKIKNAKLPFSISTPFEDTKGRKKSILVLEEFIKDILTYPDQGNPDQPLTQELGMLVHTRLKDFYEDDGKMKGRRKTKTISMLFSEIKLMFQNITYANTAVSDDNGSPFPPPPPPLLEQDLLSLELTQFNDSELPLPPPPPPSPILLEDQQQLELNAAQPDLSADSHKAHMAVLGAKLRERQLSLGNETQSNSNSQPAPPPLPPKPVFSVGDLAPPNSGNTKPPLPPKPPLVVDDLTSSESTHAQCASDLTADKTVTFLEEIQQRKQQGLRSIKHSHPLQGPAPLDLNAQILKRRQNMQQTGTSDGKPINLAAALLFQCSQMNTQHSQSNNSNATNDNNDNWSDDWSDSASSPPSP</sequence>
<gene>
    <name evidence="2" type="ORF">KU39_1069</name>
</gene>
<feature type="compositionally biased region" description="Low complexity" evidence="1">
    <location>
        <begin position="554"/>
        <end position="566"/>
    </location>
</feature>
<dbReference type="AlphaFoldDB" id="A0A1L6TAS4"/>
<proteinExistence type="predicted"/>
<dbReference type="Proteomes" id="UP000029558">
    <property type="component" value="Chromosome"/>
</dbReference>
<feature type="compositionally biased region" description="Basic and acidic residues" evidence="1">
    <location>
        <begin position="143"/>
        <end position="152"/>
    </location>
</feature>
<evidence type="ECO:0000313" key="3">
    <source>
        <dbReference type="Proteomes" id="UP000029558"/>
    </source>
</evidence>
<accession>A0A1L6TAS4</accession>
<evidence type="ECO:0000256" key="1">
    <source>
        <dbReference type="SAM" id="MobiDB-lite"/>
    </source>
</evidence>
<dbReference type="EMBL" id="CP012508">
    <property type="protein sequence ID" value="ALB22252.1"/>
    <property type="molecule type" value="Genomic_DNA"/>
</dbReference>